<keyword evidence="3 4" id="KW-0274">FAD</keyword>
<evidence type="ECO:0000256" key="4">
    <source>
        <dbReference type="PIRSR" id="PIRSR602081-1"/>
    </source>
</evidence>
<evidence type="ECO:0000256" key="5">
    <source>
        <dbReference type="PIRSR" id="PIRSR602081-2"/>
    </source>
</evidence>
<evidence type="ECO:0000259" key="7">
    <source>
        <dbReference type="PROSITE" id="PS51645"/>
    </source>
</evidence>
<dbReference type="Gene3D" id="1.25.40.80">
    <property type="match status" value="1"/>
</dbReference>
<evidence type="ECO:0000256" key="3">
    <source>
        <dbReference type="ARBA" id="ARBA00022827"/>
    </source>
</evidence>
<dbReference type="InterPro" id="IPR036155">
    <property type="entry name" value="Crypto/Photolyase_N_sf"/>
</dbReference>
<dbReference type="Pfam" id="PF03441">
    <property type="entry name" value="FAD_binding_7"/>
    <property type="match status" value="1"/>
</dbReference>
<dbReference type="PROSITE" id="PS51645">
    <property type="entry name" value="PHR_CRY_ALPHA_BETA"/>
    <property type="match status" value="1"/>
</dbReference>
<dbReference type="InterPro" id="IPR005101">
    <property type="entry name" value="Cryptochr/Photolyase_FAD-bd"/>
</dbReference>
<comment type="similarity">
    <text evidence="6">Belongs to the DNA photolyase family.</text>
</comment>
<feature type="site" description="Electron transfer via tryptophanyl radical" evidence="5">
    <location>
        <position position="383"/>
    </location>
</feature>
<dbReference type="PANTHER" id="PTHR11455:SF9">
    <property type="entry name" value="CRYPTOCHROME CIRCADIAN CLOCK 5 ISOFORM X1"/>
    <property type="match status" value="1"/>
</dbReference>
<reference evidence="8 9" key="2">
    <citation type="submission" date="2020-03" db="EMBL/GenBank/DDBJ databases">
        <title>Kangsaoukella pontilimi gen. nov., sp. nov., a new member of the family Rhodobacteraceae isolated from a tidal mudflat.</title>
        <authorList>
            <person name="Kim I.S."/>
        </authorList>
    </citation>
    <scope>NUCLEOTIDE SEQUENCE [LARGE SCALE GENOMIC DNA]</scope>
    <source>
        <strain evidence="8 9">GH1-50</strain>
    </source>
</reference>
<evidence type="ECO:0000313" key="9">
    <source>
        <dbReference type="Proteomes" id="UP000480350"/>
    </source>
</evidence>
<keyword evidence="2 4" id="KW-0285">Flavoprotein</keyword>
<dbReference type="Proteomes" id="UP000480350">
    <property type="component" value="Unassembled WGS sequence"/>
</dbReference>
<dbReference type="PANTHER" id="PTHR11455">
    <property type="entry name" value="CRYPTOCHROME"/>
    <property type="match status" value="1"/>
</dbReference>
<sequence>MSDAAPAIWWVRRDLRLGDNPALTEALKAGGPVIPVFILDEVFESYGACPLWRFGLGVEHLAKTLEEAGSRLILRRGKAKDVLTALVNETGAKTVRWSRAYDPDQVARDKGVKAALEDAGVDAKSVAGHLMFEPWSVETKQGEFYKVYTPFWRSVKDRDVPAPVSRPSDLNPPQSWPDSEKLEDWALDAAMVRGADIVRPHLNIGEDAASARLAAFIAHRIDAYDEMRDFPGEDGTSRLSENLAWGEISPRACWHAGIRALNEGKKGAETFLKELVWREFAYHLVWHTPRIVSGNWREEWDAFPWNEDERKAEVKAWKQGRTGIRFVDAAMREMYVTGHMHNRARMIVASYLTKHLLCHWRIGQKWFEDCLIDWDPASNAMGWQWSAGSGPDATPYFRVFNPVTQIDKFDKDRTYLKRWLAEEYSRPTKTALSYFDAIPESWNMSPDDEYPEPIVPHDEGRKRALDAYENRDF</sequence>
<feature type="binding site" evidence="4">
    <location>
        <position position="224"/>
    </location>
    <ligand>
        <name>FAD</name>
        <dbReference type="ChEBI" id="CHEBI:57692"/>
    </ligand>
</feature>
<evidence type="ECO:0000256" key="6">
    <source>
        <dbReference type="RuleBase" id="RU004182"/>
    </source>
</evidence>
<name>A0A7C9IEY6_9RHOB</name>
<dbReference type="EMBL" id="WUPT01000001">
    <property type="protein sequence ID" value="MXQ07148.1"/>
    <property type="molecule type" value="Genomic_DNA"/>
</dbReference>
<dbReference type="RefSeq" id="WP_160763041.1">
    <property type="nucleotide sequence ID" value="NZ_WUPT01000001.1"/>
</dbReference>
<dbReference type="Gene3D" id="1.10.579.10">
    <property type="entry name" value="DNA Cyclobutane Dipyrimidine Photolyase, subunit A, domain 3"/>
    <property type="match status" value="1"/>
</dbReference>
<dbReference type="InterPro" id="IPR002081">
    <property type="entry name" value="Cryptochrome/DNA_photolyase_1"/>
</dbReference>
<keyword evidence="6" id="KW-0157">Chromophore</keyword>
<comment type="cofactor">
    <cofactor evidence="4">
        <name>FAD</name>
        <dbReference type="ChEBI" id="CHEBI:57692"/>
    </cofactor>
    <text evidence="4">Binds 1 FAD per subunit.</text>
</comment>
<dbReference type="InterPro" id="IPR014729">
    <property type="entry name" value="Rossmann-like_a/b/a_fold"/>
</dbReference>
<dbReference type="Gene3D" id="3.40.50.620">
    <property type="entry name" value="HUPs"/>
    <property type="match status" value="1"/>
</dbReference>
<dbReference type="InterPro" id="IPR036134">
    <property type="entry name" value="Crypto/Photolyase_FAD-like_sf"/>
</dbReference>
<organism evidence="8 9">
    <name type="scientific">Kangsaoukella pontilimi</name>
    <dbReference type="NCBI Taxonomy" id="2691042"/>
    <lineage>
        <taxon>Bacteria</taxon>
        <taxon>Pseudomonadati</taxon>
        <taxon>Pseudomonadota</taxon>
        <taxon>Alphaproteobacteria</taxon>
        <taxon>Rhodobacterales</taxon>
        <taxon>Paracoccaceae</taxon>
        <taxon>Kangsaoukella</taxon>
    </lineage>
</organism>
<evidence type="ECO:0000256" key="2">
    <source>
        <dbReference type="ARBA" id="ARBA00022630"/>
    </source>
</evidence>
<keyword evidence="9" id="KW-1185">Reference proteome</keyword>
<keyword evidence="8" id="KW-0456">Lyase</keyword>
<dbReference type="Pfam" id="PF00875">
    <property type="entry name" value="DNA_photolyase"/>
    <property type="match status" value="1"/>
</dbReference>
<dbReference type="PRINTS" id="PR00147">
    <property type="entry name" value="DNAPHOTLYASE"/>
</dbReference>
<comment type="cofactor">
    <cofactor evidence="1">
        <name>(6R)-5,10-methylene-5,6,7,8-tetrahydrofolate</name>
        <dbReference type="ChEBI" id="CHEBI:15636"/>
    </cofactor>
</comment>
<dbReference type="InterPro" id="IPR006050">
    <property type="entry name" value="DNA_photolyase_N"/>
</dbReference>
<accession>A0A7C9IEY6</accession>
<evidence type="ECO:0000313" key="8">
    <source>
        <dbReference type="EMBL" id="MXQ07148.1"/>
    </source>
</evidence>
<protein>
    <submittedName>
        <fullName evidence="8">Deoxyribodipyrimidine photo-lyase</fullName>
    </submittedName>
</protein>
<proteinExistence type="inferred from homology"/>
<evidence type="ECO:0000256" key="1">
    <source>
        <dbReference type="ARBA" id="ARBA00001932"/>
    </source>
</evidence>
<dbReference type="GO" id="GO:0003677">
    <property type="term" value="F:DNA binding"/>
    <property type="evidence" value="ECO:0007669"/>
    <property type="project" value="TreeGrafter"/>
</dbReference>
<dbReference type="GO" id="GO:0071949">
    <property type="term" value="F:FAD binding"/>
    <property type="evidence" value="ECO:0007669"/>
    <property type="project" value="TreeGrafter"/>
</dbReference>
<feature type="domain" description="Photolyase/cryptochrome alpha/beta" evidence="7">
    <location>
        <begin position="5"/>
        <end position="131"/>
    </location>
</feature>
<feature type="site" description="Electron transfer via tryptophanyl radical" evidence="5">
    <location>
        <position position="360"/>
    </location>
</feature>
<dbReference type="GO" id="GO:0009416">
    <property type="term" value="P:response to light stimulus"/>
    <property type="evidence" value="ECO:0007669"/>
    <property type="project" value="TreeGrafter"/>
</dbReference>
<feature type="binding site" evidence="4">
    <location>
        <begin position="236"/>
        <end position="240"/>
    </location>
    <ligand>
        <name>FAD</name>
        <dbReference type="ChEBI" id="CHEBI:57692"/>
    </ligand>
</feature>
<comment type="caution">
    <text evidence="8">The sequence shown here is derived from an EMBL/GenBank/DDBJ whole genome shotgun (WGS) entry which is preliminary data.</text>
</comment>
<feature type="binding site" evidence="4">
    <location>
        <begin position="373"/>
        <end position="375"/>
    </location>
    <ligand>
        <name>FAD</name>
        <dbReference type="ChEBI" id="CHEBI:57692"/>
    </ligand>
</feature>
<dbReference type="SUPFAM" id="SSF52425">
    <property type="entry name" value="Cryptochrome/photolyase, N-terminal domain"/>
    <property type="match status" value="1"/>
</dbReference>
<feature type="site" description="Electron transfer via tryptophanyl radical" evidence="5">
    <location>
        <position position="305"/>
    </location>
</feature>
<feature type="binding site" evidence="4">
    <location>
        <position position="271"/>
    </location>
    <ligand>
        <name>FAD</name>
        <dbReference type="ChEBI" id="CHEBI:57692"/>
    </ligand>
</feature>
<dbReference type="SUPFAM" id="SSF48173">
    <property type="entry name" value="Cryptochrome/photolyase FAD-binding domain"/>
    <property type="match status" value="1"/>
</dbReference>
<dbReference type="AlphaFoldDB" id="A0A7C9IEY6"/>
<dbReference type="GO" id="GO:0003904">
    <property type="term" value="F:deoxyribodipyrimidine photo-lyase activity"/>
    <property type="evidence" value="ECO:0007669"/>
    <property type="project" value="TreeGrafter"/>
</dbReference>
<gene>
    <name evidence="8" type="ORF">GQ651_04750</name>
</gene>
<reference evidence="8 9" key="1">
    <citation type="submission" date="2019-12" db="EMBL/GenBank/DDBJ databases">
        <authorList>
            <person name="Lee S.D."/>
        </authorList>
    </citation>
    <scope>NUCLEOTIDE SEQUENCE [LARGE SCALE GENOMIC DNA]</scope>
    <source>
        <strain evidence="8 9">GH1-50</strain>
    </source>
</reference>